<gene>
    <name evidence="3" type="ORF">ADIS_1433</name>
</gene>
<dbReference type="Pfam" id="PF04909">
    <property type="entry name" value="Amidohydro_2"/>
    <property type="match status" value="1"/>
</dbReference>
<dbReference type="Proteomes" id="UP000013909">
    <property type="component" value="Unassembled WGS sequence"/>
</dbReference>
<name>R7ZVR0_9BACT</name>
<dbReference type="Gene3D" id="3.20.20.140">
    <property type="entry name" value="Metal-dependent hydrolases"/>
    <property type="match status" value="1"/>
</dbReference>
<dbReference type="STRING" id="1232681.ADIS_1433"/>
<organism evidence="3 4">
    <name type="scientific">Lunatimonas lonarensis</name>
    <dbReference type="NCBI Taxonomy" id="1232681"/>
    <lineage>
        <taxon>Bacteria</taxon>
        <taxon>Pseudomonadati</taxon>
        <taxon>Bacteroidota</taxon>
        <taxon>Cytophagia</taxon>
        <taxon>Cytophagales</taxon>
        <taxon>Cyclobacteriaceae</taxon>
    </lineage>
</organism>
<dbReference type="EMBL" id="AQHR01000041">
    <property type="protein sequence ID" value="EON78236.1"/>
    <property type="molecule type" value="Genomic_DNA"/>
</dbReference>
<comment type="caution">
    <text evidence="3">The sequence shown here is derived from an EMBL/GenBank/DDBJ whole genome shotgun (WGS) entry which is preliminary data.</text>
</comment>
<sequence>MVSKNIVLTVLLFSWLFGSCDQRSANYKLDEYSQVKKFDVHVHLETERNLFVDLAKVQNFRLVNISLEYTQGWDDVYGKFSYGLKQHQAAPAWVEMVTAFAVSDWDDPAWESKTLAWLDSCFDAGAVGVKVWKNIGMVSRDTAGNLIQIDDPKFDPIFSHIQNRDKVLMGHLAEPKNCWLPLEEMTTNNDRRYYGRHPEYHMYLQPDMPSHEELIGRRDRVLEKNPDLKFVGAHLGSLEYDVDELAKRLDRFPNMTVDLAARMGQVFYQTAKNREKVRTFFIQYQDRILYGTDLADDGERTREQLNQAMEENWKRDWEFFVTANTMESSLIDTPFQGLDLPREVVDKVFYQNAVRWFGLID</sequence>
<dbReference type="InterPro" id="IPR032466">
    <property type="entry name" value="Metal_Hydrolase"/>
</dbReference>
<dbReference type="PATRIC" id="fig|1288963.3.peg.1430"/>
<evidence type="ECO:0000313" key="4">
    <source>
        <dbReference type="Proteomes" id="UP000013909"/>
    </source>
</evidence>
<dbReference type="GO" id="GO:0016787">
    <property type="term" value="F:hydrolase activity"/>
    <property type="evidence" value="ECO:0007669"/>
    <property type="project" value="InterPro"/>
</dbReference>
<evidence type="ECO:0000259" key="2">
    <source>
        <dbReference type="Pfam" id="PF04909"/>
    </source>
</evidence>
<dbReference type="PANTHER" id="PTHR21240:SF28">
    <property type="entry name" value="ISO-OROTATE DECARBOXYLASE (EUROFUNG)"/>
    <property type="match status" value="1"/>
</dbReference>
<keyword evidence="1" id="KW-0456">Lyase</keyword>
<dbReference type="GO" id="GO:0016831">
    <property type="term" value="F:carboxy-lyase activity"/>
    <property type="evidence" value="ECO:0007669"/>
    <property type="project" value="InterPro"/>
</dbReference>
<keyword evidence="4" id="KW-1185">Reference proteome</keyword>
<dbReference type="PANTHER" id="PTHR21240">
    <property type="entry name" value="2-AMINO-3-CARBOXYLMUCONATE-6-SEMIALDEHYDE DECARBOXYLASE"/>
    <property type="match status" value="1"/>
</dbReference>
<reference evidence="3 4" key="1">
    <citation type="submission" date="2013-02" db="EMBL/GenBank/DDBJ databases">
        <title>A novel strain isolated from Lonar lake, Maharashtra, India.</title>
        <authorList>
            <person name="Singh A."/>
        </authorList>
    </citation>
    <scope>NUCLEOTIDE SEQUENCE [LARGE SCALE GENOMIC DNA]</scope>
    <source>
        <strain evidence="3 4">AK24</strain>
    </source>
</reference>
<protein>
    <recommendedName>
        <fullName evidence="2">Amidohydrolase-related domain-containing protein</fullName>
    </recommendedName>
</protein>
<dbReference type="SUPFAM" id="SSF51556">
    <property type="entry name" value="Metallo-dependent hydrolases"/>
    <property type="match status" value="1"/>
</dbReference>
<evidence type="ECO:0000256" key="1">
    <source>
        <dbReference type="ARBA" id="ARBA00023239"/>
    </source>
</evidence>
<dbReference type="GO" id="GO:0005737">
    <property type="term" value="C:cytoplasm"/>
    <property type="evidence" value="ECO:0007669"/>
    <property type="project" value="TreeGrafter"/>
</dbReference>
<evidence type="ECO:0000313" key="3">
    <source>
        <dbReference type="EMBL" id="EON78236.1"/>
    </source>
</evidence>
<proteinExistence type="predicted"/>
<feature type="domain" description="Amidohydrolase-related" evidence="2">
    <location>
        <begin position="107"/>
        <end position="359"/>
    </location>
</feature>
<dbReference type="InterPro" id="IPR006680">
    <property type="entry name" value="Amidohydro-rel"/>
</dbReference>
<dbReference type="GO" id="GO:0019748">
    <property type="term" value="P:secondary metabolic process"/>
    <property type="evidence" value="ECO:0007669"/>
    <property type="project" value="TreeGrafter"/>
</dbReference>
<dbReference type="InterPro" id="IPR032465">
    <property type="entry name" value="ACMSD"/>
</dbReference>
<dbReference type="AlphaFoldDB" id="R7ZVR0"/>
<dbReference type="PROSITE" id="PS51257">
    <property type="entry name" value="PROKAR_LIPOPROTEIN"/>
    <property type="match status" value="1"/>
</dbReference>
<accession>R7ZVR0</accession>